<feature type="region of interest" description="Disordered" evidence="15">
    <location>
        <begin position="25"/>
        <end position="68"/>
    </location>
</feature>
<dbReference type="GO" id="GO:0003779">
    <property type="term" value="F:actin binding"/>
    <property type="evidence" value="ECO:0007669"/>
    <property type="project" value="UniProtKB-KW"/>
</dbReference>
<feature type="compositionally biased region" description="Basic and acidic residues" evidence="15">
    <location>
        <begin position="374"/>
        <end position="404"/>
    </location>
</feature>
<dbReference type="PANTHER" id="PTHR21508:SF4">
    <property type="entry name" value="MITOGUARDIN 2"/>
    <property type="match status" value="1"/>
</dbReference>
<dbReference type="Proteomes" id="UP000265120">
    <property type="component" value="Chromosome 2"/>
</dbReference>
<comment type="function">
    <text evidence="11">Involved in regulating cell migration through association with the actin cytoskeleton. Has an essential role in the maintenance of Z line and sarcomere integrity.</text>
</comment>
<keyword evidence="14" id="KW-0175">Coiled coil</keyword>
<keyword evidence="18" id="KW-1185">Reference proteome</keyword>
<feature type="compositionally biased region" description="Basic and acidic residues" evidence="15">
    <location>
        <begin position="26"/>
        <end position="68"/>
    </location>
</feature>
<dbReference type="SUPFAM" id="SSF48726">
    <property type="entry name" value="Immunoglobulin"/>
    <property type="match status" value="1"/>
</dbReference>
<accession>A0A3P8W1Z8</accession>
<keyword evidence="8" id="KW-0009">Actin-binding</keyword>
<evidence type="ECO:0000256" key="1">
    <source>
        <dbReference type="ARBA" id="ARBA00004216"/>
    </source>
</evidence>
<keyword evidence="5" id="KW-0963">Cytoplasm</keyword>
<feature type="compositionally biased region" description="Basic and acidic residues" evidence="15">
    <location>
        <begin position="239"/>
        <end position="278"/>
    </location>
</feature>
<dbReference type="InterPro" id="IPR003599">
    <property type="entry name" value="Ig_sub"/>
</dbReference>
<feature type="region of interest" description="Disordered" evidence="15">
    <location>
        <begin position="193"/>
        <end position="300"/>
    </location>
</feature>
<feature type="region of interest" description="Disordered" evidence="15">
    <location>
        <begin position="336"/>
        <end position="357"/>
    </location>
</feature>
<dbReference type="GO" id="GO:0005856">
    <property type="term" value="C:cytoskeleton"/>
    <property type="evidence" value="ECO:0007669"/>
    <property type="project" value="UniProtKB-SubCell"/>
</dbReference>
<dbReference type="GeneTree" id="ENSGT00730000111176"/>
<feature type="compositionally biased region" description="Basic and acidic residues" evidence="15">
    <location>
        <begin position="218"/>
        <end position="228"/>
    </location>
</feature>
<evidence type="ECO:0000256" key="15">
    <source>
        <dbReference type="SAM" id="MobiDB-lite"/>
    </source>
</evidence>
<keyword evidence="10" id="KW-0393">Immunoglobulin domain</keyword>
<evidence type="ECO:0000313" key="17">
    <source>
        <dbReference type="Ensembl" id="ENSCSEP00000020532.1"/>
    </source>
</evidence>
<dbReference type="GO" id="GO:0030018">
    <property type="term" value="C:Z disc"/>
    <property type="evidence" value="ECO:0007669"/>
    <property type="project" value="UniProtKB-SubCell"/>
</dbReference>
<evidence type="ECO:0000256" key="6">
    <source>
        <dbReference type="ARBA" id="ARBA00022553"/>
    </source>
</evidence>
<comment type="subunit">
    <text evidence="4">Interacts with F-actin.</text>
</comment>
<proteinExistence type="predicted"/>
<dbReference type="InterPro" id="IPR013098">
    <property type="entry name" value="Ig_I-set"/>
</dbReference>
<reference evidence="17 18" key="1">
    <citation type="journal article" date="2014" name="Nat. Genet.">
        <title>Whole-genome sequence of a flatfish provides insights into ZW sex chromosome evolution and adaptation to a benthic lifestyle.</title>
        <authorList>
            <person name="Chen S."/>
            <person name="Zhang G."/>
            <person name="Shao C."/>
            <person name="Huang Q."/>
            <person name="Liu G."/>
            <person name="Zhang P."/>
            <person name="Song W."/>
            <person name="An N."/>
            <person name="Chalopin D."/>
            <person name="Volff J.N."/>
            <person name="Hong Y."/>
            <person name="Li Q."/>
            <person name="Sha Z."/>
            <person name="Zhou H."/>
            <person name="Xie M."/>
            <person name="Yu Q."/>
            <person name="Liu Y."/>
            <person name="Xiang H."/>
            <person name="Wang N."/>
            <person name="Wu K."/>
            <person name="Yang C."/>
            <person name="Zhou Q."/>
            <person name="Liao X."/>
            <person name="Yang L."/>
            <person name="Hu Q."/>
            <person name="Zhang J."/>
            <person name="Meng L."/>
            <person name="Jin L."/>
            <person name="Tian Y."/>
            <person name="Lian J."/>
            <person name="Yang J."/>
            <person name="Miao G."/>
            <person name="Liu S."/>
            <person name="Liang Z."/>
            <person name="Yan F."/>
            <person name="Li Y."/>
            <person name="Sun B."/>
            <person name="Zhang H."/>
            <person name="Zhang J."/>
            <person name="Zhu Y."/>
            <person name="Du M."/>
            <person name="Zhao Y."/>
            <person name="Schartl M."/>
            <person name="Tang Q."/>
            <person name="Wang J."/>
        </authorList>
    </citation>
    <scope>NUCLEOTIDE SEQUENCE</scope>
</reference>
<feature type="domain" description="Ig-like" evidence="16">
    <location>
        <begin position="572"/>
        <end position="660"/>
    </location>
</feature>
<dbReference type="Gene3D" id="2.60.40.10">
    <property type="entry name" value="Immunoglobulins"/>
    <property type="match status" value="1"/>
</dbReference>
<feature type="region of interest" description="Disordered" evidence="15">
    <location>
        <begin position="374"/>
        <end position="416"/>
    </location>
</feature>
<dbReference type="SMART" id="SM00409">
    <property type="entry name" value="IG"/>
    <property type="match status" value="1"/>
</dbReference>
<dbReference type="InParanoid" id="A0A3P8W1Z8"/>
<dbReference type="Pfam" id="PF07679">
    <property type="entry name" value="I-set"/>
    <property type="match status" value="1"/>
</dbReference>
<evidence type="ECO:0000256" key="14">
    <source>
        <dbReference type="SAM" id="Coils"/>
    </source>
</evidence>
<evidence type="ECO:0000256" key="7">
    <source>
        <dbReference type="ARBA" id="ARBA00022949"/>
    </source>
</evidence>
<evidence type="ECO:0000256" key="2">
    <source>
        <dbReference type="ARBA" id="ARBA00004245"/>
    </source>
</evidence>
<keyword evidence="7" id="KW-0965">Cell junction</keyword>
<keyword evidence="6" id="KW-0597">Phosphoprotein</keyword>
<evidence type="ECO:0000313" key="18">
    <source>
        <dbReference type="Proteomes" id="UP000265120"/>
    </source>
</evidence>
<dbReference type="InterPro" id="IPR007110">
    <property type="entry name" value="Ig-like_dom"/>
</dbReference>
<dbReference type="FunFam" id="2.60.40.10:FF:000164">
    <property type="entry name" value="nexilin isoform X1"/>
    <property type="match status" value="1"/>
</dbReference>
<dbReference type="InterPro" id="IPR036179">
    <property type="entry name" value="Ig-like_dom_sf"/>
</dbReference>
<evidence type="ECO:0000256" key="3">
    <source>
        <dbReference type="ARBA" id="ARBA00004536"/>
    </source>
</evidence>
<dbReference type="STRING" id="244447.ENSCSEP00000020532"/>
<feature type="compositionally biased region" description="Basic and acidic residues" evidence="15">
    <location>
        <begin position="109"/>
        <end position="148"/>
    </location>
</feature>
<evidence type="ECO:0000256" key="8">
    <source>
        <dbReference type="ARBA" id="ARBA00023203"/>
    </source>
</evidence>
<organism evidence="17 18">
    <name type="scientific">Cynoglossus semilaevis</name>
    <name type="common">Tongue sole</name>
    <dbReference type="NCBI Taxonomy" id="244447"/>
    <lineage>
        <taxon>Eukaryota</taxon>
        <taxon>Metazoa</taxon>
        <taxon>Chordata</taxon>
        <taxon>Craniata</taxon>
        <taxon>Vertebrata</taxon>
        <taxon>Euteleostomi</taxon>
        <taxon>Actinopterygii</taxon>
        <taxon>Neopterygii</taxon>
        <taxon>Teleostei</taxon>
        <taxon>Neoteleostei</taxon>
        <taxon>Acanthomorphata</taxon>
        <taxon>Carangaria</taxon>
        <taxon>Pleuronectiformes</taxon>
        <taxon>Pleuronectoidei</taxon>
        <taxon>Cynoglossidae</taxon>
        <taxon>Cynoglossinae</taxon>
        <taxon>Cynoglossus</taxon>
    </lineage>
</organism>
<evidence type="ECO:0000256" key="9">
    <source>
        <dbReference type="ARBA" id="ARBA00023212"/>
    </source>
</evidence>
<evidence type="ECO:0000259" key="16">
    <source>
        <dbReference type="PROSITE" id="PS50835"/>
    </source>
</evidence>
<feature type="region of interest" description="Disordered" evidence="15">
    <location>
        <begin position="109"/>
        <end position="155"/>
    </location>
</feature>
<dbReference type="PROSITE" id="PS50835">
    <property type="entry name" value="IG_LIKE"/>
    <property type="match status" value="1"/>
</dbReference>
<dbReference type="Ensembl" id="ENSCSET00000020792.1">
    <property type="protein sequence ID" value="ENSCSEP00000020532.1"/>
    <property type="gene ID" value="ENSCSEG00000013104.1"/>
</dbReference>
<dbReference type="AlphaFoldDB" id="A0A3P8W1Z8"/>
<dbReference type="PANTHER" id="PTHR21508">
    <property type="entry name" value="MITOGUARDIN"/>
    <property type="match status" value="1"/>
</dbReference>
<comment type="subcellular location">
    <subcellularLocation>
        <location evidence="3">Cell junction</location>
        <location evidence="3">Adherens junction</location>
    </subcellularLocation>
    <subcellularLocation>
        <location evidence="2">Cytoplasm</location>
        <location evidence="2">Cytoskeleton</location>
    </subcellularLocation>
    <subcellularLocation>
        <location evidence="1">Cytoplasm</location>
        <location evidence="1">Myofibril</location>
        <location evidence="1">Sarcomere</location>
        <location evidence="1">Z line</location>
    </subcellularLocation>
</comment>
<feature type="compositionally biased region" description="Basic and acidic residues" evidence="15">
    <location>
        <begin position="289"/>
        <end position="300"/>
    </location>
</feature>
<protein>
    <recommendedName>
        <fullName evidence="12">Nexilin</fullName>
    </recommendedName>
    <alternativeName>
        <fullName evidence="13">F-actin-binding protein</fullName>
    </alternativeName>
</protein>
<sequence length="668" mass="79135">MTEVAQVAAKLLRSRKHVARSYVPKLNKEKGDVGNKFEIMQKAREERSRQRNKDEQQKRKEQYIKEREWNRRKQQIKELLASSDEEEEVKPTKVEKSYVPKITGSVKGKFAEMEKQRQEGERKRMEGERKKREAQDNMEKAKIKKELAQKAAQDGDESILVRVVPTKSSRTPGKIKMNFEDIEKNREEEIRKAAEEEKKQRYNENKRSFREAKRHSVVHQDEEEKPSEKVLVTPGKLKMTFEEAEKERQEQRKKLAEEEAKRRLKEEKKAFEEARLEMVEEEDDTQTSQEDKEEVRPGKLRLSFEELERQRVEGVRKKAEEEAKRRMEEERRAFAKARKSMVDEEDEGMVRSESQEALHPRKLEINFEELLKEKQEAERQRKAEERKKKLEKEKQEFEQLRQEMGEEEINESSDLVSTEYEELTKLKRTGSIQAKNLKTKFEKIKQLTEEEIQKKIEMERARRKAIDDEIKEREAERFLEDEEGGATAVKVEESPFKQKVDMKARFEQMAKAREEEERRRIEEQKLQRMQFEQQEIDAALQKKEDDGDDESSIINGSAAYEDEEDHARSGAPWFKKPLKNQSVVDSEPVRFTVKITGEPKPEVTWWFEGEMLQDCEDYQYIERGETYCLYLPETFPEDEGEYMCKAVNSRGTAASTCILTIESKATMV</sequence>
<dbReference type="OMA" id="NWTDKIE"/>
<reference evidence="17" key="2">
    <citation type="submission" date="2025-08" db="UniProtKB">
        <authorList>
            <consortium name="Ensembl"/>
        </authorList>
    </citation>
    <scope>IDENTIFICATION</scope>
</reference>
<reference evidence="17" key="3">
    <citation type="submission" date="2025-09" db="UniProtKB">
        <authorList>
            <consortium name="Ensembl"/>
        </authorList>
    </citation>
    <scope>IDENTIFICATION</scope>
</reference>
<dbReference type="GO" id="GO:0008053">
    <property type="term" value="P:mitochondrial fusion"/>
    <property type="evidence" value="ECO:0007669"/>
    <property type="project" value="TreeGrafter"/>
</dbReference>
<feature type="coiled-coil region" evidence="14">
    <location>
        <begin position="444"/>
        <end position="534"/>
    </location>
</feature>
<feature type="compositionally biased region" description="Basic and acidic residues" evidence="15">
    <location>
        <begin position="348"/>
        <end position="357"/>
    </location>
</feature>
<evidence type="ECO:0000256" key="12">
    <source>
        <dbReference type="ARBA" id="ARBA00070929"/>
    </source>
</evidence>
<dbReference type="GO" id="GO:0005912">
    <property type="term" value="C:adherens junction"/>
    <property type="evidence" value="ECO:0007669"/>
    <property type="project" value="UniProtKB-SubCell"/>
</dbReference>
<name>A0A3P8W1Z8_CYNSE</name>
<feature type="compositionally biased region" description="Basic and acidic residues" evidence="15">
    <location>
        <begin position="193"/>
        <end position="211"/>
    </location>
</feature>
<evidence type="ECO:0000256" key="5">
    <source>
        <dbReference type="ARBA" id="ARBA00022490"/>
    </source>
</evidence>
<evidence type="ECO:0000256" key="11">
    <source>
        <dbReference type="ARBA" id="ARBA00058759"/>
    </source>
</evidence>
<evidence type="ECO:0000256" key="4">
    <source>
        <dbReference type="ARBA" id="ARBA00011385"/>
    </source>
</evidence>
<keyword evidence="9" id="KW-0206">Cytoskeleton</keyword>
<dbReference type="InterPro" id="IPR013783">
    <property type="entry name" value="Ig-like_fold"/>
</dbReference>
<evidence type="ECO:0000256" key="13">
    <source>
        <dbReference type="ARBA" id="ARBA00083857"/>
    </source>
</evidence>
<evidence type="ECO:0000256" key="10">
    <source>
        <dbReference type="ARBA" id="ARBA00023319"/>
    </source>
</evidence>